<evidence type="ECO:0000313" key="8">
    <source>
        <dbReference type="Proteomes" id="UP001501183"/>
    </source>
</evidence>
<evidence type="ECO:0000256" key="4">
    <source>
        <dbReference type="ARBA" id="ARBA00023004"/>
    </source>
</evidence>
<comment type="caution">
    <text evidence="7">The sequence shown here is derived from an EMBL/GenBank/DDBJ whole genome shotgun (WGS) entry which is preliminary data.</text>
</comment>
<sequence>MLSHEDNELLTRVGGGAPMGAYLREHWTPAVRSERLVADGAPVRVRLFGENFVAFRATDGRVGFVDEACPHRGASLALARNEDCALRCIYHGWKIDVSGTVVEVPSEPADRQADMADKIAIDRYPAREAGGVVWVYLGVHGDPPPFPRLPYDGLSADHVRVLAAETHCNWLQAVEGTLDSSHVSILHQSWLGSSSGSLGETAQDSAPRYESDETGYGIRFAAIRHSGDDHLHVRVTEFVMPWTAYIPTGDEDRIAIIGTPIDDEHSRQWFIRWNDDHPLTEDTDTHFWYHDLTVAPDDFTALVRGKDNWGQDRALMSDGHFSGFTNLVLEDVAIQESQGPIVDRSREKLGTSDIAVVKTRRLLLGSVRAHENSGAVFGRQDPLAGPDTAGVAMTIAATEDWRTTASGEARYV</sequence>
<dbReference type="PANTHER" id="PTHR21266:SF59">
    <property type="entry name" value="BLR4922 PROTEIN"/>
    <property type="match status" value="1"/>
</dbReference>
<feature type="domain" description="Rieske" evidence="6">
    <location>
        <begin position="27"/>
        <end position="135"/>
    </location>
</feature>
<keyword evidence="3" id="KW-0560">Oxidoreductase</keyword>
<dbReference type="InterPro" id="IPR045623">
    <property type="entry name" value="LigXa_C"/>
</dbReference>
<dbReference type="InterPro" id="IPR036922">
    <property type="entry name" value="Rieske_2Fe-2S_sf"/>
</dbReference>
<keyword evidence="2" id="KW-0479">Metal-binding</keyword>
<evidence type="ECO:0000313" key="7">
    <source>
        <dbReference type="EMBL" id="GAA4490545.1"/>
    </source>
</evidence>
<evidence type="ECO:0000256" key="2">
    <source>
        <dbReference type="ARBA" id="ARBA00022723"/>
    </source>
</evidence>
<evidence type="ECO:0000256" key="1">
    <source>
        <dbReference type="ARBA" id="ARBA00022714"/>
    </source>
</evidence>
<dbReference type="SUPFAM" id="SSF50022">
    <property type="entry name" value="ISP domain"/>
    <property type="match status" value="1"/>
</dbReference>
<keyword evidence="5" id="KW-0411">Iron-sulfur</keyword>
<proteinExistence type="predicted"/>
<name>A0ABP8PQS8_9NOCA</name>
<keyword evidence="8" id="KW-1185">Reference proteome</keyword>
<dbReference type="RefSeq" id="WP_345353075.1">
    <property type="nucleotide sequence ID" value="NZ_BAABFB010000075.1"/>
</dbReference>
<dbReference type="PANTHER" id="PTHR21266">
    <property type="entry name" value="IRON-SULFUR DOMAIN CONTAINING PROTEIN"/>
    <property type="match status" value="1"/>
</dbReference>
<dbReference type="InterPro" id="IPR017941">
    <property type="entry name" value="Rieske_2Fe-2S"/>
</dbReference>
<dbReference type="Proteomes" id="UP001501183">
    <property type="component" value="Unassembled WGS sequence"/>
</dbReference>
<protein>
    <submittedName>
        <fullName evidence="7">Rieske 2Fe-2S domain-containing protein</fullName>
    </submittedName>
</protein>
<keyword evidence="4" id="KW-0408">Iron</keyword>
<dbReference type="Gene3D" id="3.90.380.10">
    <property type="entry name" value="Naphthalene 1,2-dioxygenase Alpha Subunit, Chain A, domain 1"/>
    <property type="match status" value="1"/>
</dbReference>
<dbReference type="EMBL" id="BAABFB010000075">
    <property type="protein sequence ID" value="GAA4490545.1"/>
    <property type="molecule type" value="Genomic_DNA"/>
</dbReference>
<dbReference type="Pfam" id="PF00355">
    <property type="entry name" value="Rieske"/>
    <property type="match status" value="1"/>
</dbReference>
<organism evidence="7 8">
    <name type="scientific">Rhodococcus olei</name>
    <dbReference type="NCBI Taxonomy" id="2161675"/>
    <lineage>
        <taxon>Bacteria</taxon>
        <taxon>Bacillati</taxon>
        <taxon>Actinomycetota</taxon>
        <taxon>Actinomycetes</taxon>
        <taxon>Mycobacteriales</taxon>
        <taxon>Nocardiaceae</taxon>
        <taxon>Rhodococcus</taxon>
    </lineage>
</organism>
<dbReference type="InterPro" id="IPR050584">
    <property type="entry name" value="Cholesterol_7-desaturase"/>
</dbReference>
<evidence type="ECO:0000259" key="6">
    <source>
        <dbReference type="PROSITE" id="PS51296"/>
    </source>
</evidence>
<accession>A0ABP8PQS8</accession>
<evidence type="ECO:0000256" key="3">
    <source>
        <dbReference type="ARBA" id="ARBA00023002"/>
    </source>
</evidence>
<dbReference type="PROSITE" id="PS51296">
    <property type="entry name" value="RIESKE"/>
    <property type="match status" value="1"/>
</dbReference>
<reference evidence="8" key="1">
    <citation type="journal article" date="2019" name="Int. J. Syst. Evol. Microbiol.">
        <title>The Global Catalogue of Microorganisms (GCM) 10K type strain sequencing project: providing services to taxonomists for standard genome sequencing and annotation.</title>
        <authorList>
            <consortium name="The Broad Institute Genomics Platform"/>
            <consortium name="The Broad Institute Genome Sequencing Center for Infectious Disease"/>
            <person name="Wu L."/>
            <person name="Ma J."/>
        </authorList>
    </citation>
    <scope>NUCLEOTIDE SEQUENCE [LARGE SCALE GENOMIC DNA]</scope>
    <source>
        <strain evidence="8">JCM 32206</strain>
    </source>
</reference>
<dbReference type="CDD" id="cd03479">
    <property type="entry name" value="Rieske_RO_Alpha_PhDO_like"/>
    <property type="match status" value="1"/>
</dbReference>
<keyword evidence="1" id="KW-0001">2Fe-2S</keyword>
<dbReference type="Pfam" id="PF19301">
    <property type="entry name" value="LigXa_C"/>
    <property type="match status" value="1"/>
</dbReference>
<gene>
    <name evidence="7" type="ORF">GCM10023094_54050</name>
</gene>
<dbReference type="SUPFAM" id="SSF55961">
    <property type="entry name" value="Bet v1-like"/>
    <property type="match status" value="1"/>
</dbReference>
<evidence type="ECO:0000256" key="5">
    <source>
        <dbReference type="ARBA" id="ARBA00023014"/>
    </source>
</evidence>
<dbReference type="Gene3D" id="2.102.10.10">
    <property type="entry name" value="Rieske [2Fe-2S] iron-sulphur domain"/>
    <property type="match status" value="1"/>
</dbReference>